<gene>
    <name evidence="1" type="ORF">SDC9_127379</name>
</gene>
<organism evidence="1">
    <name type="scientific">bioreactor metagenome</name>
    <dbReference type="NCBI Taxonomy" id="1076179"/>
    <lineage>
        <taxon>unclassified sequences</taxon>
        <taxon>metagenomes</taxon>
        <taxon>ecological metagenomes</taxon>
    </lineage>
</organism>
<dbReference type="AlphaFoldDB" id="A0A645CUF6"/>
<sequence length="100" mass="11628">MDRSGDVVGDLDVEIKLDDKGRFRAKAFSHSADQYSNYLDNSQRNGLGLVYQEEFSSFRELLNSLFTSRRKRERRTQKEKAMIKPREDEILNEATIVSPL</sequence>
<evidence type="ECO:0000313" key="1">
    <source>
        <dbReference type="EMBL" id="MPM80332.1"/>
    </source>
</evidence>
<accession>A0A645CUF6</accession>
<name>A0A645CUF6_9ZZZZ</name>
<proteinExistence type="predicted"/>
<comment type="caution">
    <text evidence="1">The sequence shown here is derived from an EMBL/GenBank/DDBJ whole genome shotgun (WGS) entry which is preliminary data.</text>
</comment>
<protein>
    <submittedName>
        <fullName evidence="1">Uncharacterized protein</fullName>
    </submittedName>
</protein>
<reference evidence="1" key="1">
    <citation type="submission" date="2019-08" db="EMBL/GenBank/DDBJ databases">
        <authorList>
            <person name="Kucharzyk K."/>
            <person name="Murdoch R.W."/>
            <person name="Higgins S."/>
            <person name="Loffler F."/>
        </authorList>
    </citation>
    <scope>NUCLEOTIDE SEQUENCE</scope>
</reference>
<dbReference type="EMBL" id="VSSQ01029977">
    <property type="protein sequence ID" value="MPM80332.1"/>
    <property type="molecule type" value="Genomic_DNA"/>
</dbReference>